<evidence type="ECO:0000259" key="1">
    <source>
        <dbReference type="Pfam" id="PF13592"/>
    </source>
</evidence>
<dbReference type="GO" id="GO:0003676">
    <property type="term" value="F:nucleic acid binding"/>
    <property type="evidence" value="ECO:0007669"/>
    <property type="project" value="InterPro"/>
</dbReference>
<comment type="caution">
    <text evidence="2">The sequence shown here is derived from an EMBL/GenBank/DDBJ whole genome shotgun (WGS) entry which is preliminary data.</text>
</comment>
<dbReference type="Gene3D" id="3.30.420.10">
    <property type="entry name" value="Ribonuclease H-like superfamily/Ribonuclease H"/>
    <property type="match status" value="1"/>
</dbReference>
<feature type="domain" description="Winged helix-turn helix" evidence="1">
    <location>
        <begin position="94"/>
        <end position="147"/>
    </location>
</feature>
<dbReference type="OrthoDB" id="2405725at2759"/>
<accession>A0A397SFT0</accession>
<protein>
    <recommendedName>
        <fullName evidence="1">Winged helix-turn helix domain-containing protein</fullName>
    </recommendedName>
</protein>
<name>A0A397SFT0_9GLOM</name>
<dbReference type="Pfam" id="PF13592">
    <property type="entry name" value="HTH_33"/>
    <property type="match status" value="1"/>
</dbReference>
<proteinExistence type="predicted"/>
<evidence type="ECO:0000313" key="3">
    <source>
        <dbReference type="Proteomes" id="UP000265703"/>
    </source>
</evidence>
<organism evidence="2 3">
    <name type="scientific">Glomus cerebriforme</name>
    <dbReference type="NCBI Taxonomy" id="658196"/>
    <lineage>
        <taxon>Eukaryota</taxon>
        <taxon>Fungi</taxon>
        <taxon>Fungi incertae sedis</taxon>
        <taxon>Mucoromycota</taxon>
        <taxon>Glomeromycotina</taxon>
        <taxon>Glomeromycetes</taxon>
        <taxon>Glomerales</taxon>
        <taxon>Glomeraceae</taxon>
        <taxon>Glomus</taxon>
    </lineage>
</organism>
<dbReference type="EMBL" id="QKYT01000626">
    <property type="protein sequence ID" value="RIA82837.1"/>
    <property type="molecule type" value="Genomic_DNA"/>
</dbReference>
<dbReference type="InterPro" id="IPR025959">
    <property type="entry name" value="Winged_HTH_dom"/>
</dbReference>
<reference evidence="2 3" key="1">
    <citation type="submission" date="2018-06" db="EMBL/GenBank/DDBJ databases">
        <title>Comparative genomics reveals the genomic features of Rhizophagus irregularis, R. cerebriforme, R. diaphanum and Gigaspora rosea, and their symbiotic lifestyle signature.</title>
        <authorList>
            <person name="Morin E."/>
            <person name="San Clemente H."/>
            <person name="Chen E.C.H."/>
            <person name="De La Providencia I."/>
            <person name="Hainaut M."/>
            <person name="Kuo A."/>
            <person name="Kohler A."/>
            <person name="Murat C."/>
            <person name="Tang N."/>
            <person name="Roy S."/>
            <person name="Loubradou J."/>
            <person name="Henrissat B."/>
            <person name="Grigoriev I.V."/>
            <person name="Corradi N."/>
            <person name="Roux C."/>
            <person name="Martin F.M."/>
        </authorList>
    </citation>
    <scope>NUCLEOTIDE SEQUENCE [LARGE SCALE GENOMIC DNA]</scope>
    <source>
        <strain evidence="2 3">DAOM 227022</strain>
    </source>
</reference>
<evidence type="ECO:0000313" key="2">
    <source>
        <dbReference type="EMBL" id="RIA82837.1"/>
    </source>
</evidence>
<keyword evidence="3" id="KW-1185">Reference proteome</keyword>
<gene>
    <name evidence="2" type="ORF">C1645_743506</name>
</gene>
<dbReference type="AlphaFoldDB" id="A0A397SFT0"/>
<dbReference type="InterPro" id="IPR036397">
    <property type="entry name" value="RNaseH_sf"/>
</dbReference>
<sequence>MDGKIDYVPNLTGKLNLYEDKSFKSFEQDLDNTIEGLEVERETTKNIEQALNHFKRRKIKTKDKVLNKRGVKPIITDRVINLVRSYALENNTKTQQEITDHVGKELGIKISRPSITVLLKKLGITRKKLTYHYNQLNEEKARNFNEEIKPLLTELPFIALDECSFYPNLDPRFGYSIKGTRAKSKRPSHKGKHCTLLFAISNLKELKPIGKKKNILLMDNARIHLASNKRKEAGLSSVEEQMLKKDIEIKFITSYAPMLNPTELAFCLLRQQTEKDRPRGYEAMELAIKKVIELLNTKDLSKYF</sequence>
<dbReference type="STRING" id="658196.A0A397SFT0"/>
<dbReference type="Proteomes" id="UP000265703">
    <property type="component" value="Unassembled WGS sequence"/>
</dbReference>